<evidence type="ECO:0000313" key="1">
    <source>
        <dbReference type="EMBL" id="CAH0385754.1"/>
    </source>
</evidence>
<sequence length="217" mass="24273">MPFAIEDDLLWCADNDEKMVDLSVCLPKADPDTTMPTADEDGQDEIETYNDALAAINQLGCFSATKNCPQLMELMEEARQAVLAEFWPYQKSINFLENGGNLGELSSTDLSGLVPELEEDPVEEDIFKQLELDNFFDFSNDVKEENNNSVVSSNNKNQVSAYLQELQRNSVSSRKFNIAAANPLLAGVDYRIYYILFSSCATSQAKERPLKTPMNAQ</sequence>
<gene>
    <name evidence="1" type="ORF">BEMITA_LOCUS4948</name>
</gene>
<dbReference type="Proteomes" id="UP001152759">
    <property type="component" value="Chromosome 2"/>
</dbReference>
<reference evidence="1" key="1">
    <citation type="submission" date="2021-12" db="EMBL/GenBank/DDBJ databases">
        <authorList>
            <person name="King R."/>
        </authorList>
    </citation>
    <scope>NUCLEOTIDE SEQUENCE</scope>
</reference>
<keyword evidence="2" id="KW-1185">Reference proteome</keyword>
<evidence type="ECO:0000313" key="2">
    <source>
        <dbReference type="Proteomes" id="UP001152759"/>
    </source>
</evidence>
<dbReference type="EMBL" id="OU963863">
    <property type="protein sequence ID" value="CAH0385754.1"/>
    <property type="molecule type" value="Genomic_DNA"/>
</dbReference>
<dbReference type="AlphaFoldDB" id="A0A9P0EZM6"/>
<name>A0A9P0EZM6_BEMTA</name>
<organism evidence="1 2">
    <name type="scientific">Bemisia tabaci</name>
    <name type="common">Sweetpotato whitefly</name>
    <name type="synonym">Aleurodes tabaci</name>
    <dbReference type="NCBI Taxonomy" id="7038"/>
    <lineage>
        <taxon>Eukaryota</taxon>
        <taxon>Metazoa</taxon>
        <taxon>Ecdysozoa</taxon>
        <taxon>Arthropoda</taxon>
        <taxon>Hexapoda</taxon>
        <taxon>Insecta</taxon>
        <taxon>Pterygota</taxon>
        <taxon>Neoptera</taxon>
        <taxon>Paraneoptera</taxon>
        <taxon>Hemiptera</taxon>
        <taxon>Sternorrhyncha</taxon>
        <taxon>Aleyrodoidea</taxon>
        <taxon>Aleyrodidae</taxon>
        <taxon>Aleyrodinae</taxon>
        <taxon>Bemisia</taxon>
    </lineage>
</organism>
<accession>A0A9P0EZM6</accession>
<proteinExistence type="predicted"/>
<protein>
    <submittedName>
        <fullName evidence="1">Uncharacterized protein</fullName>
    </submittedName>
</protein>